<feature type="domain" description="Glucose-methanol-choline oxidoreductase C-terminal" evidence="6">
    <location>
        <begin position="397"/>
        <end position="540"/>
    </location>
</feature>
<dbReference type="RefSeq" id="WP_219082631.1">
    <property type="nucleotide sequence ID" value="NZ_CP079216.1"/>
</dbReference>
<dbReference type="InterPro" id="IPR007867">
    <property type="entry name" value="GMC_OxRtase_C"/>
</dbReference>
<accession>A0ABX8SI74</accession>
<keyword evidence="8" id="KW-1185">Reference proteome</keyword>
<proteinExistence type="inferred from homology"/>
<dbReference type="EMBL" id="CP079216">
    <property type="protein sequence ID" value="QXT63087.1"/>
    <property type="molecule type" value="Genomic_DNA"/>
</dbReference>
<evidence type="ECO:0000259" key="6">
    <source>
        <dbReference type="Pfam" id="PF05199"/>
    </source>
</evidence>
<protein>
    <submittedName>
        <fullName evidence="7">GMC family oxidoreductase</fullName>
    </submittedName>
</protein>
<dbReference type="PANTHER" id="PTHR42784">
    <property type="entry name" value="PYRANOSE 2-OXIDASE"/>
    <property type="match status" value="1"/>
</dbReference>
<reference evidence="7 8" key="1">
    <citation type="submission" date="2021-07" db="EMBL/GenBank/DDBJ databases">
        <title>complete genome sequencing of Tessaracoccus sp.J1M15.</title>
        <authorList>
            <person name="Bae J.-W."/>
            <person name="Kim D.-y."/>
        </authorList>
    </citation>
    <scope>NUCLEOTIDE SEQUENCE [LARGE SCALE GENOMIC DNA]</scope>
    <source>
        <strain evidence="7 8">J1M15</strain>
    </source>
</reference>
<comment type="cofactor">
    <cofactor evidence="1">
        <name>FAD</name>
        <dbReference type="ChEBI" id="CHEBI:57692"/>
    </cofactor>
</comment>
<dbReference type="PANTHER" id="PTHR42784:SF1">
    <property type="entry name" value="PYRANOSE 2-OXIDASE"/>
    <property type="match status" value="1"/>
</dbReference>
<dbReference type="Pfam" id="PF13450">
    <property type="entry name" value="NAD_binding_8"/>
    <property type="match status" value="1"/>
</dbReference>
<evidence type="ECO:0000256" key="4">
    <source>
        <dbReference type="ARBA" id="ARBA00022827"/>
    </source>
</evidence>
<evidence type="ECO:0000256" key="1">
    <source>
        <dbReference type="ARBA" id="ARBA00001974"/>
    </source>
</evidence>
<organism evidence="7 8">
    <name type="scientific">Tessaracoccus palaemonis</name>
    <dbReference type="NCBI Taxonomy" id="2829499"/>
    <lineage>
        <taxon>Bacteria</taxon>
        <taxon>Bacillati</taxon>
        <taxon>Actinomycetota</taxon>
        <taxon>Actinomycetes</taxon>
        <taxon>Propionibacteriales</taxon>
        <taxon>Propionibacteriaceae</taxon>
        <taxon>Tessaracoccus</taxon>
    </lineage>
</organism>
<keyword evidence="5" id="KW-0560">Oxidoreductase</keyword>
<keyword evidence="3" id="KW-0285">Flavoprotein</keyword>
<evidence type="ECO:0000256" key="3">
    <source>
        <dbReference type="ARBA" id="ARBA00022630"/>
    </source>
</evidence>
<gene>
    <name evidence="7" type="ORF">KDB89_00930</name>
</gene>
<dbReference type="Pfam" id="PF05199">
    <property type="entry name" value="GMC_oxred_C"/>
    <property type="match status" value="1"/>
</dbReference>
<sequence>MLNPDHTYDVIVIGSGPAGSTAVKELTERGLDVLLLEAGRELREEDFEPLKKKPAAMGMDLVPRAKAMVRGQFRQACRPYFSESSNRFLVNDVEDPYTTPLAHPYLWVRSKLLGGRMNSYGKVLQRMSDVDFKAASQDGYGDDWPISYDDLEPWYDRVEEFLGVYGDRDGLTHPPDGHYAGPGFLTGLEKDFKSTVEARWPERKVISWRVQAPFLDRVPPGIAAALATGRLTIRTDAEVTRITTSEVTGLATGAVFRDRNTRREHRASADAVMVCASTIESIRLLLNSGSARHPGGLGNSSGVLGHYFMDQTISVGFFDSPQHAGAWDAPDNMPADPFYGTPGGVLIPRYENLDGRSEAGFRRGISFQGLGGRFPVPAGSPAPFGLGGSGEMLARYDNVVSLSGRLKDRWGMPVPHIDVTMGDNDRILLKRTMTALKEMADECGYRVNFIGSAAGLETEKVWPDFNPLQRLIFRQGIKLSIVLGAAIHECGGARMGSDPRTSVMNGVNQLWDVPNVFVPDASSFVSSSTVGPALTIMALAARTSAFVADRLADGDLRDTAADATV</sequence>
<evidence type="ECO:0000256" key="2">
    <source>
        <dbReference type="ARBA" id="ARBA00010790"/>
    </source>
</evidence>
<comment type="similarity">
    <text evidence="2">Belongs to the GMC oxidoreductase family.</text>
</comment>
<dbReference type="InterPro" id="IPR051473">
    <property type="entry name" value="P2Ox-like"/>
</dbReference>
<evidence type="ECO:0000313" key="7">
    <source>
        <dbReference type="EMBL" id="QXT63087.1"/>
    </source>
</evidence>
<dbReference type="Proteomes" id="UP000824504">
    <property type="component" value="Chromosome"/>
</dbReference>
<evidence type="ECO:0000313" key="8">
    <source>
        <dbReference type="Proteomes" id="UP000824504"/>
    </source>
</evidence>
<evidence type="ECO:0000256" key="5">
    <source>
        <dbReference type="ARBA" id="ARBA00023002"/>
    </source>
</evidence>
<keyword evidence="4" id="KW-0274">FAD</keyword>
<name>A0ABX8SI74_9ACTN</name>